<accession>A0A316YWM1</accession>
<dbReference type="EMBL" id="KZ819634">
    <property type="protein sequence ID" value="PWN93581.1"/>
    <property type="molecule type" value="Genomic_DNA"/>
</dbReference>
<sequence>MASSAGQPTQALRWLVRVPDHNTAESSQKRMSLQGEHKARLTEFKQQNPGTIQYGGPTLDEETQKPNGSFFVMRHGQGGFATSSDIRAWIEKDAYWKNGVWAGVLEIQLYQANTRPKAENDF</sequence>
<dbReference type="AlphaFoldDB" id="A0A316YWM1"/>
<dbReference type="Proteomes" id="UP000245768">
    <property type="component" value="Unassembled WGS sequence"/>
</dbReference>
<keyword evidence="2" id="KW-1185">Reference proteome</keyword>
<dbReference type="GeneID" id="37045741"/>
<protein>
    <recommendedName>
        <fullName evidence="3">YCII-related domain-containing protein</fullName>
    </recommendedName>
</protein>
<evidence type="ECO:0000313" key="1">
    <source>
        <dbReference type="EMBL" id="PWN93581.1"/>
    </source>
</evidence>
<evidence type="ECO:0000313" key="2">
    <source>
        <dbReference type="Proteomes" id="UP000245768"/>
    </source>
</evidence>
<name>A0A316YWM1_9BASI</name>
<gene>
    <name evidence="1" type="ORF">FA10DRAFT_283222</name>
</gene>
<dbReference type="PANTHER" id="PTHR33606:SF3">
    <property type="entry name" value="PROTEIN YCII"/>
    <property type="match status" value="1"/>
</dbReference>
<dbReference type="InterPro" id="IPR011008">
    <property type="entry name" value="Dimeric_a/b-barrel"/>
</dbReference>
<dbReference type="RefSeq" id="XP_025380779.1">
    <property type="nucleotide sequence ID" value="XM_025523825.1"/>
</dbReference>
<dbReference type="OrthoDB" id="5519740at2759"/>
<proteinExistence type="predicted"/>
<organism evidence="1 2">
    <name type="scientific">Acaromyces ingoldii</name>
    <dbReference type="NCBI Taxonomy" id="215250"/>
    <lineage>
        <taxon>Eukaryota</taxon>
        <taxon>Fungi</taxon>
        <taxon>Dikarya</taxon>
        <taxon>Basidiomycota</taxon>
        <taxon>Ustilaginomycotina</taxon>
        <taxon>Exobasidiomycetes</taxon>
        <taxon>Exobasidiales</taxon>
        <taxon>Cryptobasidiaceae</taxon>
        <taxon>Acaromyces</taxon>
    </lineage>
</organism>
<dbReference type="Gene3D" id="3.30.70.1060">
    <property type="entry name" value="Dimeric alpha+beta barrel"/>
    <property type="match status" value="1"/>
</dbReference>
<dbReference type="PANTHER" id="PTHR33606">
    <property type="entry name" value="PROTEIN YCII"/>
    <property type="match status" value="1"/>
</dbReference>
<dbReference type="InParanoid" id="A0A316YWM1"/>
<dbReference type="SUPFAM" id="SSF54909">
    <property type="entry name" value="Dimeric alpha+beta barrel"/>
    <property type="match status" value="1"/>
</dbReference>
<dbReference type="InterPro" id="IPR051807">
    <property type="entry name" value="Sec-metab_biosynth-assoc"/>
</dbReference>
<reference evidence="1 2" key="1">
    <citation type="journal article" date="2018" name="Mol. Biol. Evol.">
        <title>Broad Genomic Sampling Reveals a Smut Pathogenic Ancestry of the Fungal Clade Ustilaginomycotina.</title>
        <authorList>
            <person name="Kijpornyongpan T."/>
            <person name="Mondo S.J."/>
            <person name="Barry K."/>
            <person name="Sandor L."/>
            <person name="Lee J."/>
            <person name="Lipzen A."/>
            <person name="Pangilinan J."/>
            <person name="LaButti K."/>
            <person name="Hainaut M."/>
            <person name="Henrissat B."/>
            <person name="Grigoriev I.V."/>
            <person name="Spatafora J.W."/>
            <person name="Aime M.C."/>
        </authorList>
    </citation>
    <scope>NUCLEOTIDE SEQUENCE [LARGE SCALE GENOMIC DNA]</scope>
    <source>
        <strain evidence="1 2">MCA 4198</strain>
    </source>
</reference>
<evidence type="ECO:0008006" key="3">
    <source>
        <dbReference type="Google" id="ProtNLM"/>
    </source>
</evidence>